<evidence type="ECO:0000313" key="12">
    <source>
        <dbReference type="Proteomes" id="UP001472677"/>
    </source>
</evidence>
<keyword evidence="6" id="KW-0539">Nucleus</keyword>
<feature type="domain" description="HTH myb-type" evidence="10">
    <location>
        <begin position="63"/>
        <end position="117"/>
    </location>
</feature>
<dbReference type="SMART" id="SM00177">
    <property type="entry name" value="ARF"/>
    <property type="match status" value="1"/>
</dbReference>
<evidence type="ECO:0000256" key="5">
    <source>
        <dbReference type="ARBA" id="ARBA00023134"/>
    </source>
</evidence>
<dbReference type="InterPro" id="IPR027417">
    <property type="entry name" value="P-loop_NTPase"/>
</dbReference>
<keyword evidence="4" id="KW-0547">Nucleotide-binding</keyword>
<feature type="repeat" description="PPR" evidence="7">
    <location>
        <begin position="549"/>
        <end position="583"/>
    </location>
</feature>
<dbReference type="Pfam" id="PF14432">
    <property type="entry name" value="DYW_deaminase"/>
    <property type="match status" value="1"/>
</dbReference>
<dbReference type="Gene3D" id="1.25.40.10">
    <property type="entry name" value="Tetratricopeptide repeat domain"/>
    <property type="match status" value="4"/>
</dbReference>
<dbReference type="Gene3D" id="3.40.50.300">
    <property type="entry name" value="P-loop containing nucleotide triphosphate hydrolases"/>
    <property type="match status" value="1"/>
</dbReference>
<dbReference type="InterPro" id="IPR017930">
    <property type="entry name" value="Myb_dom"/>
</dbReference>
<dbReference type="SUPFAM" id="SSF52540">
    <property type="entry name" value="P-loop containing nucleoside triphosphate hydrolases"/>
    <property type="match status" value="1"/>
</dbReference>
<dbReference type="InterPro" id="IPR046848">
    <property type="entry name" value="E_motif"/>
</dbReference>
<dbReference type="Pfam" id="PF12854">
    <property type="entry name" value="PPR_1"/>
    <property type="match status" value="1"/>
</dbReference>
<comment type="subcellular location">
    <subcellularLocation>
        <location evidence="1">Nucleus</location>
    </subcellularLocation>
</comment>
<feature type="domain" description="Myb-like" evidence="9">
    <location>
        <begin position="63"/>
        <end position="113"/>
    </location>
</feature>
<dbReference type="EMBL" id="JBBPBM010000020">
    <property type="protein sequence ID" value="KAK8550122.1"/>
    <property type="molecule type" value="Genomic_DNA"/>
</dbReference>
<dbReference type="SMART" id="SM00717">
    <property type="entry name" value="SANT"/>
    <property type="match status" value="2"/>
</dbReference>
<dbReference type="InterPro" id="IPR005225">
    <property type="entry name" value="Small_GTP-bd"/>
</dbReference>
<protein>
    <submittedName>
        <fullName evidence="11">Uncharacterized protein</fullName>
    </submittedName>
</protein>
<dbReference type="Proteomes" id="UP001472677">
    <property type="component" value="Unassembled WGS sequence"/>
</dbReference>
<dbReference type="CDD" id="cd00167">
    <property type="entry name" value="SANT"/>
    <property type="match status" value="2"/>
</dbReference>
<gene>
    <name evidence="11" type="ORF">V6N12_038852</name>
</gene>
<dbReference type="PROSITE" id="PS51417">
    <property type="entry name" value="ARF"/>
    <property type="match status" value="1"/>
</dbReference>
<keyword evidence="3" id="KW-0677">Repeat</keyword>
<dbReference type="Pfam" id="PF20431">
    <property type="entry name" value="E_motif"/>
    <property type="match status" value="1"/>
</dbReference>
<evidence type="ECO:0000256" key="3">
    <source>
        <dbReference type="ARBA" id="ARBA00022737"/>
    </source>
</evidence>
<dbReference type="PROSITE" id="PS51294">
    <property type="entry name" value="HTH_MYB"/>
    <property type="match status" value="2"/>
</dbReference>
<evidence type="ECO:0000313" key="11">
    <source>
        <dbReference type="EMBL" id="KAK8550122.1"/>
    </source>
</evidence>
<dbReference type="InterPro" id="IPR046960">
    <property type="entry name" value="PPR_At4g14850-like_plant"/>
</dbReference>
<feature type="repeat" description="PPR" evidence="7">
    <location>
        <begin position="448"/>
        <end position="482"/>
    </location>
</feature>
<dbReference type="Gene3D" id="1.10.10.60">
    <property type="entry name" value="Homeodomain-like"/>
    <property type="match status" value="2"/>
</dbReference>
<dbReference type="PRINTS" id="PR00328">
    <property type="entry name" value="SAR1GTPBP"/>
</dbReference>
<keyword evidence="12" id="KW-1185">Reference proteome</keyword>
<dbReference type="PANTHER" id="PTHR47926:SF542">
    <property type="entry name" value="PENTATRICOPEPTIDE REPEAT-CONTAINING PROTEIN"/>
    <property type="match status" value="1"/>
</dbReference>
<name>A0ABR2DZG4_9ROSI</name>
<dbReference type="Pfam" id="PF00249">
    <property type="entry name" value="Myb_DNA-binding"/>
    <property type="match status" value="2"/>
</dbReference>
<dbReference type="InterPro" id="IPR032867">
    <property type="entry name" value="DYW_dom"/>
</dbReference>
<evidence type="ECO:0000256" key="4">
    <source>
        <dbReference type="ARBA" id="ARBA00022741"/>
    </source>
</evidence>
<dbReference type="PROSITE" id="PS50090">
    <property type="entry name" value="MYB_LIKE"/>
    <property type="match status" value="2"/>
</dbReference>
<evidence type="ECO:0000259" key="9">
    <source>
        <dbReference type="PROSITE" id="PS50090"/>
    </source>
</evidence>
<accession>A0ABR2DZG4</accession>
<dbReference type="InterPro" id="IPR006689">
    <property type="entry name" value="Small_GTPase_ARF/SAR"/>
</dbReference>
<dbReference type="NCBIfam" id="TIGR00231">
    <property type="entry name" value="small_GTP"/>
    <property type="match status" value="1"/>
</dbReference>
<feature type="domain" description="Myb-like" evidence="9">
    <location>
        <begin position="9"/>
        <end position="62"/>
    </location>
</feature>
<dbReference type="SUPFAM" id="SSF46689">
    <property type="entry name" value="Homeodomain-like"/>
    <property type="match status" value="1"/>
</dbReference>
<keyword evidence="5" id="KW-0342">GTP-binding</keyword>
<evidence type="ECO:0000256" key="8">
    <source>
        <dbReference type="SAM" id="MobiDB-lite"/>
    </source>
</evidence>
<dbReference type="PROSITE" id="PS51375">
    <property type="entry name" value="PPR"/>
    <property type="match status" value="4"/>
</dbReference>
<dbReference type="CDD" id="cd04151">
    <property type="entry name" value="Arl1"/>
    <property type="match status" value="1"/>
</dbReference>
<comment type="caution">
    <text evidence="11">The sequence shown here is derived from an EMBL/GenBank/DDBJ whole genome shotgun (WGS) entry which is preliminary data.</text>
</comment>
<feature type="compositionally biased region" description="Polar residues" evidence="8">
    <location>
        <begin position="124"/>
        <end position="156"/>
    </location>
</feature>
<sequence length="1234" mass="137854">MGRAPCCDKANVKKGPWSPEEDAKLKAYIEQYGTGGNWIALPQKIGLKRCGKSCRLRWLNYLRPNIKHGGFSEEEDNIICSLYISIGSRWSIIAAQLPGRTDNDIKNYWNTKLKKKLLGRRKQSNNIHRFSSSDQDPNDHQTTGSASDDNQFSPGLSNSALERLQLHLQLQGLQNPFSFYNNPALWPKNINPLQDKMIQSMQAAASNENPNLLMQPLLPNPRPATANEQSVDDLYAPTSFKDKELDGGISPFGTGDNLMEPTIAPKGKGNGNNGDVQAVSNFQGELEKFLNNKTAGYPLEEQMADQVLDCFKDMNGSKDSLIWWPTEFDAKSASSNSWDSTSALQSNGVFQDYELVGVAAVAQLETPTPEDLSWRTMCNYTLVSYLHAFLQLCARNKAAIHGKACHARAIRLGLQECTTTSNILINMYCKSGLLSSARKVFDGMPVRSLVSWNTLIGSYAQNEEAHEALNLFKLMQRNGSSFSEFTVSSVLCASVAICAVSVCKQLHGFAIKAAVDSNMFVGTALVDVYAKSGLLKDAGWVFESMRERSVVTWSCMVVGYVQNGLFEEALLLFRRVQIMEVEHDQFLLSSVICGCAGLAALIEGKQVHAIISKAGFGSNIFIASSLIDMYAKCGSVEDAYTVFTGIEEKNVVSWNTMISGFAKHARALEAMISFEKMQQMGLYPNEVTYISVLSACSHMGLVDEAKSYFDLMVRKHNISPNVIHYSCMVDTLGRAGMISEAYDLIQRMPFVATVSMWGSLLACCKFHGNLEIGEVAAKHLFEMEPDNAGNHILLSNIYAANKKWEGVVRARKVLKEKGVKNERGKSWIAIKDRVHAFMVGEINHPRITEIYSKLDKLVEGVKILGYEVETEHDLHDVEESRKQELLKHHSEKLALSFGLLCLPATAPIRIMKNLRICGDCHSFMKHASSITHREIIVRDINRFHHFRQGRCSCGDFCSIPHRILPHSFPPPFHFDSIPRNILEKRQKRREFTVLAIIHPSISRIPNFTFLGISSPQADPFLSYREKIRRRGAASQIGSKLYALRDLFSIFNDMGILFTKLFSSLFGNKEARILVLGLDNAGKTTILYRLQMGEVVSTIPTIGFNVETVQYNNIKFQVWDLGGQTSIRPYWRCYFPNTQAIIYVVDSSDTDRLVIAKEEFHAILEEEELRGAAVLIFANKQDLPGALDDAAITESLELHKIKNRQWAIFKTSAIKGEGLFEGLDWLSNTLKSGSG</sequence>
<comment type="similarity">
    <text evidence="2">Belongs to the PPR family. PCMP-H subfamily.</text>
</comment>
<proteinExistence type="inferred from homology"/>
<dbReference type="InterPro" id="IPR009057">
    <property type="entry name" value="Homeodomain-like_sf"/>
</dbReference>
<dbReference type="Pfam" id="PF13041">
    <property type="entry name" value="PPR_2"/>
    <property type="match status" value="2"/>
</dbReference>
<dbReference type="InterPro" id="IPR001005">
    <property type="entry name" value="SANT/Myb"/>
</dbReference>
<evidence type="ECO:0000256" key="7">
    <source>
        <dbReference type="PROSITE-ProRule" id="PRU00708"/>
    </source>
</evidence>
<dbReference type="NCBIfam" id="TIGR00756">
    <property type="entry name" value="PPR"/>
    <property type="match status" value="5"/>
</dbReference>
<dbReference type="PANTHER" id="PTHR47926">
    <property type="entry name" value="PENTATRICOPEPTIDE REPEAT-CONTAINING PROTEIN"/>
    <property type="match status" value="1"/>
</dbReference>
<feature type="domain" description="HTH myb-type" evidence="10">
    <location>
        <begin position="9"/>
        <end position="62"/>
    </location>
</feature>
<feature type="region of interest" description="Disordered" evidence="8">
    <location>
        <begin position="119"/>
        <end position="156"/>
    </location>
</feature>
<evidence type="ECO:0000256" key="2">
    <source>
        <dbReference type="ARBA" id="ARBA00006643"/>
    </source>
</evidence>
<dbReference type="InterPro" id="IPR011990">
    <property type="entry name" value="TPR-like_helical_dom_sf"/>
</dbReference>
<organism evidence="11 12">
    <name type="scientific">Hibiscus sabdariffa</name>
    <name type="common">roselle</name>
    <dbReference type="NCBI Taxonomy" id="183260"/>
    <lineage>
        <taxon>Eukaryota</taxon>
        <taxon>Viridiplantae</taxon>
        <taxon>Streptophyta</taxon>
        <taxon>Embryophyta</taxon>
        <taxon>Tracheophyta</taxon>
        <taxon>Spermatophyta</taxon>
        <taxon>Magnoliopsida</taxon>
        <taxon>eudicotyledons</taxon>
        <taxon>Gunneridae</taxon>
        <taxon>Pentapetalae</taxon>
        <taxon>rosids</taxon>
        <taxon>malvids</taxon>
        <taxon>Malvales</taxon>
        <taxon>Malvaceae</taxon>
        <taxon>Malvoideae</taxon>
        <taxon>Hibiscus</taxon>
    </lineage>
</organism>
<dbReference type="SMART" id="SM00178">
    <property type="entry name" value="SAR"/>
    <property type="match status" value="1"/>
</dbReference>
<evidence type="ECO:0000256" key="6">
    <source>
        <dbReference type="ARBA" id="ARBA00023242"/>
    </source>
</evidence>
<evidence type="ECO:0000256" key="1">
    <source>
        <dbReference type="ARBA" id="ARBA00004123"/>
    </source>
</evidence>
<feature type="repeat" description="PPR" evidence="7">
    <location>
        <begin position="685"/>
        <end position="720"/>
    </location>
</feature>
<dbReference type="Pfam" id="PF00025">
    <property type="entry name" value="Arf"/>
    <property type="match status" value="1"/>
</dbReference>
<reference evidence="11 12" key="1">
    <citation type="journal article" date="2024" name="G3 (Bethesda)">
        <title>Genome assembly of Hibiscus sabdariffa L. provides insights into metabolisms of medicinal natural products.</title>
        <authorList>
            <person name="Kim T."/>
        </authorList>
    </citation>
    <scope>NUCLEOTIDE SEQUENCE [LARGE SCALE GENOMIC DNA]</scope>
    <source>
        <strain evidence="11">TK-2024</strain>
        <tissue evidence="11">Old leaves</tissue>
    </source>
</reference>
<evidence type="ECO:0000259" key="10">
    <source>
        <dbReference type="PROSITE" id="PS51294"/>
    </source>
</evidence>
<dbReference type="InterPro" id="IPR002885">
    <property type="entry name" value="PPR_rpt"/>
</dbReference>
<feature type="repeat" description="PPR" evidence="7">
    <location>
        <begin position="650"/>
        <end position="684"/>
    </location>
</feature>
<dbReference type="Pfam" id="PF01535">
    <property type="entry name" value="PPR"/>
    <property type="match status" value="3"/>
</dbReference>